<comment type="caution">
    <text evidence="3">The sequence shown here is derived from an EMBL/GenBank/DDBJ whole genome shotgun (WGS) entry which is preliminary data.</text>
</comment>
<evidence type="ECO:0000256" key="2">
    <source>
        <dbReference type="RuleBase" id="RU003860"/>
    </source>
</evidence>
<evidence type="ECO:0000313" key="4">
    <source>
        <dbReference type="Proteomes" id="UP001374579"/>
    </source>
</evidence>
<gene>
    <name evidence="3" type="ORF">V1264_001164</name>
</gene>
<dbReference type="AlphaFoldDB" id="A0AAN9C6E6"/>
<accession>A0AAN9C6E6</accession>
<protein>
    <recommendedName>
        <fullName evidence="5">BolA-like protein 3</fullName>
    </recommendedName>
</protein>
<sequence>MLRFIRLTRQVVRPLYGSSPASLQRIQEQPLQILQAQQQPSQRPCRCWISSGVDLTDGEKKLIEKLRSRFPGAKSVEVSDISGGCGAMYQISIEAEEFRGKKTVQQHRLVNEALAEEIKDMHGLQLNTKAPPDS</sequence>
<evidence type="ECO:0000256" key="1">
    <source>
        <dbReference type="ARBA" id="ARBA00005578"/>
    </source>
</evidence>
<dbReference type="Gene3D" id="3.30.300.90">
    <property type="entry name" value="BolA-like"/>
    <property type="match status" value="1"/>
</dbReference>
<comment type="similarity">
    <text evidence="1 2">Belongs to the BolA/IbaG family.</text>
</comment>
<proteinExistence type="inferred from homology"/>
<dbReference type="Pfam" id="PF01722">
    <property type="entry name" value="BolA"/>
    <property type="match status" value="1"/>
</dbReference>
<organism evidence="3 4">
    <name type="scientific">Littorina saxatilis</name>
    <dbReference type="NCBI Taxonomy" id="31220"/>
    <lineage>
        <taxon>Eukaryota</taxon>
        <taxon>Metazoa</taxon>
        <taxon>Spiralia</taxon>
        <taxon>Lophotrochozoa</taxon>
        <taxon>Mollusca</taxon>
        <taxon>Gastropoda</taxon>
        <taxon>Caenogastropoda</taxon>
        <taxon>Littorinimorpha</taxon>
        <taxon>Littorinoidea</taxon>
        <taxon>Littorinidae</taxon>
        <taxon>Littorina</taxon>
    </lineage>
</organism>
<dbReference type="SUPFAM" id="SSF82657">
    <property type="entry name" value="BolA-like"/>
    <property type="match status" value="1"/>
</dbReference>
<dbReference type="Proteomes" id="UP001374579">
    <property type="component" value="Unassembled WGS sequence"/>
</dbReference>
<dbReference type="InterPro" id="IPR052275">
    <property type="entry name" value="Mt_Fe-S_assembly_factor"/>
</dbReference>
<name>A0AAN9C6E6_9CAEN</name>
<evidence type="ECO:0008006" key="5">
    <source>
        <dbReference type="Google" id="ProtNLM"/>
    </source>
</evidence>
<dbReference type="GO" id="GO:0005759">
    <property type="term" value="C:mitochondrial matrix"/>
    <property type="evidence" value="ECO:0007669"/>
    <property type="project" value="TreeGrafter"/>
</dbReference>
<dbReference type="InterPro" id="IPR036065">
    <property type="entry name" value="BolA-like_sf"/>
</dbReference>
<evidence type="ECO:0000313" key="3">
    <source>
        <dbReference type="EMBL" id="KAK7115255.1"/>
    </source>
</evidence>
<dbReference type="PANTHER" id="PTHR46188">
    <property type="entry name" value="BOLA-LIKE PROTEIN 3"/>
    <property type="match status" value="1"/>
</dbReference>
<dbReference type="InterPro" id="IPR002634">
    <property type="entry name" value="BolA"/>
</dbReference>
<reference evidence="3 4" key="1">
    <citation type="submission" date="2024-02" db="EMBL/GenBank/DDBJ databases">
        <title>Chromosome-scale genome assembly of the rough periwinkle Littorina saxatilis.</title>
        <authorList>
            <person name="De Jode A."/>
            <person name="Faria R."/>
            <person name="Formenti G."/>
            <person name="Sims Y."/>
            <person name="Smith T.P."/>
            <person name="Tracey A."/>
            <person name="Wood J.M.D."/>
            <person name="Zagrodzka Z.B."/>
            <person name="Johannesson K."/>
            <person name="Butlin R.K."/>
            <person name="Leder E.H."/>
        </authorList>
    </citation>
    <scope>NUCLEOTIDE SEQUENCE [LARGE SCALE GENOMIC DNA]</scope>
    <source>
        <strain evidence="3">Snail1</strain>
        <tissue evidence="3">Muscle</tissue>
    </source>
</reference>
<dbReference type="PANTHER" id="PTHR46188:SF1">
    <property type="entry name" value="BOLA-LIKE PROTEIN 3"/>
    <property type="match status" value="1"/>
</dbReference>
<dbReference type="EMBL" id="JBAMIC010000001">
    <property type="protein sequence ID" value="KAK7115255.1"/>
    <property type="molecule type" value="Genomic_DNA"/>
</dbReference>
<keyword evidence="4" id="KW-1185">Reference proteome</keyword>